<organism evidence="3 4">
    <name type="scientific">Sulfurimonas marina</name>
    <dbReference type="NCBI Taxonomy" id="2590551"/>
    <lineage>
        <taxon>Bacteria</taxon>
        <taxon>Pseudomonadati</taxon>
        <taxon>Campylobacterota</taxon>
        <taxon>Epsilonproteobacteria</taxon>
        <taxon>Campylobacterales</taxon>
        <taxon>Sulfurimonadaceae</taxon>
        <taxon>Sulfurimonas</taxon>
    </lineage>
</organism>
<keyword evidence="4" id="KW-1185">Reference proteome</keyword>
<dbReference type="GO" id="GO:0016740">
    <property type="term" value="F:transferase activity"/>
    <property type="evidence" value="ECO:0007669"/>
    <property type="project" value="UniProtKB-KW"/>
</dbReference>
<evidence type="ECO:0000313" key="4">
    <source>
        <dbReference type="Proteomes" id="UP000593910"/>
    </source>
</evidence>
<dbReference type="InterPro" id="IPR020019">
    <property type="entry name" value="AcTrfase_PglD-like"/>
</dbReference>
<evidence type="ECO:0000313" key="3">
    <source>
        <dbReference type="EMBL" id="QOP40817.1"/>
    </source>
</evidence>
<protein>
    <submittedName>
        <fullName evidence="3">Acetyltransferase</fullName>
    </submittedName>
</protein>
<dbReference type="Pfam" id="PF00132">
    <property type="entry name" value="Hexapep"/>
    <property type="match status" value="1"/>
</dbReference>
<dbReference type="PANTHER" id="PTHR43300">
    <property type="entry name" value="ACETYLTRANSFERASE"/>
    <property type="match status" value="1"/>
</dbReference>
<accession>A0A7M1ATS4</accession>
<proteinExistence type="inferred from homology"/>
<dbReference type="CDD" id="cd03360">
    <property type="entry name" value="LbH_AT_putative"/>
    <property type="match status" value="1"/>
</dbReference>
<dbReference type="SUPFAM" id="SSF51161">
    <property type="entry name" value="Trimeric LpxA-like enzymes"/>
    <property type="match status" value="1"/>
</dbReference>
<dbReference type="Gene3D" id="2.160.10.10">
    <property type="entry name" value="Hexapeptide repeat proteins"/>
    <property type="match status" value="1"/>
</dbReference>
<dbReference type="InterPro" id="IPR050179">
    <property type="entry name" value="Trans_hexapeptide_repeat"/>
</dbReference>
<sequence length="220" mass="24849">MKKLIIFGIGEQAEMAYYYFQNDSSYEVVAFTVDKEYIRDKEVLFDLPIEKFENIEEKYSIEEYELFIAIGYNKINKTRTEKYLACKDKGYKIASYISSKASIFTDKIGENAFILEDNTIQPYVQIGNNVTLWSGNHIGHHSVIQDNCFITSHVVISGACNIGQNTFIGVNATLRDHIKIGQFNVIGAAAVILGNTEDNKVYMATATEVSRVPSNRLRGI</sequence>
<dbReference type="KEGG" id="smax:FJR03_03305"/>
<dbReference type="PANTHER" id="PTHR43300:SF4">
    <property type="entry name" value="ACYL-[ACYL-CARRIER-PROTEIN]--UDP-N-ACETYLGLUCOSAMINE O-ACYLTRANSFERASE"/>
    <property type="match status" value="1"/>
</dbReference>
<reference evidence="3 4" key="1">
    <citation type="submission" date="2019-06" db="EMBL/GenBank/DDBJ databases">
        <title>Sulfurimonas gotlandica sp. nov., a chemoautotrophic and psychrotolerant epsilonproteobacterium isolated from a pelagic redoxcline, and an emended description of the genus Sulfurimonas.</title>
        <authorList>
            <person name="Wang S."/>
            <person name="Jiang L."/>
            <person name="Shao Z."/>
        </authorList>
    </citation>
    <scope>NUCLEOTIDE SEQUENCE [LARGE SCALE GENOMIC DNA]</scope>
    <source>
        <strain evidence="3 4">B2</strain>
    </source>
</reference>
<gene>
    <name evidence="3" type="ORF">FJR03_03305</name>
</gene>
<dbReference type="Gene3D" id="3.40.50.20">
    <property type="match status" value="1"/>
</dbReference>
<dbReference type="AlphaFoldDB" id="A0A7M1ATS4"/>
<dbReference type="InterPro" id="IPR001451">
    <property type="entry name" value="Hexapep"/>
</dbReference>
<dbReference type="RefSeq" id="WP_193114238.1">
    <property type="nucleotide sequence ID" value="NZ_CP041165.1"/>
</dbReference>
<dbReference type="InterPro" id="IPR011004">
    <property type="entry name" value="Trimer_LpxA-like_sf"/>
</dbReference>
<evidence type="ECO:0000256" key="1">
    <source>
        <dbReference type="ARBA" id="ARBA00007274"/>
    </source>
</evidence>
<feature type="binding site" evidence="2">
    <location>
        <position position="71"/>
    </location>
    <ligand>
        <name>substrate</name>
    </ligand>
</feature>
<evidence type="ECO:0000256" key="2">
    <source>
        <dbReference type="PIRSR" id="PIRSR620019-2"/>
    </source>
</evidence>
<keyword evidence="3" id="KW-0808">Transferase</keyword>
<dbReference type="EMBL" id="CP041165">
    <property type="protein sequence ID" value="QOP40817.1"/>
    <property type="molecule type" value="Genomic_DNA"/>
</dbReference>
<dbReference type="Proteomes" id="UP000593910">
    <property type="component" value="Chromosome"/>
</dbReference>
<name>A0A7M1ATS4_9BACT</name>
<comment type="similarity">
    <text evidence="1">Belongs to the transferase hexapeptide repeat family.</text>
</comment>